<proteinExistence type="predicted"/>
<reference evidence="2 3" key="1">
    <citation type="submission" date="2020-08" db="EMBL/GenBank/DDBJ databases">
        <title>Sequencing the genomes of 1000 actinobacteria strains.</title>
        <authorList>
            <person name="Klenk H.-P."/>
        </authorList>
    </citation>
    <scope>NUCLEOTIDE SEQUENCE [LARGE SCALE GENOMIC DNA]</scope>
    <source>
        <strain evidence="2 3">DSM 102122</strain>
    </source>
</reference>
<dbReference type="AlphaFoldDB" id="A0A7W9GN71"/>
<dbReference type="Proteomes" id="UP000542813">
    <property type="component" value="Unassembled WGS sequence"/>
</dbReference>
<gene>
    <name evidence="2" type="ORF">HD601_001364</name>
</gene>
<evidence type="ECO:0000313" key="2">
    <source>
        <dbReference type="EMBL" id="MBB5786789.1"/>
    </source>
</evidence>
<evidence type="ECO:0000313" key="3">
    <source>
        <dbReference type="Proteomes" id="UP000542813"/>
    </source>
</evidence>
<dbReference type="RefSeq" id="WP_184820435.1">
    <property type="nucleotide sequence ID" value="NZ_JACHMM010000001.1"/>
</dbReference>
<accession>A0A7W9GN71</accession>
<feature type="transmembrane region" description="Helical" evidence="1">
    <location>
        <begin position="104"/>
        <end position="122"/>
    </location>
</feature>
<keyword evidence="1" id="KW-0812">Transmembrane</keyword>
<evidence type="ECO:0000256" key="1">
    <source>
        <dbReference type="SAM" id="Phobius"/>
    </source>
</evidence>
<keyword evidence="3" id="KW-1185">Reference proteome</keyword>
<comment type="caution">
    <text evidence="2">The sequence shown here is derived from an EMBL/GenBank/DDBJ whole genome shotgun (WGS) entry which is preliminary data.</text>
</comment>
<feature type="transmembrane region" description="Helical" evidence="1">
    <location>
        <begin position="32"/>
        <end position="51"/>
    </location>
</feature>
<feature type="transmembrane region" description="Helical" evidence="1">
    <location>
        <begin position="134"/>
        <end position="152"/>
    </location>
</feature>
<dbReference type="EMBL" id="JACHMM010000001">
    <property type="protein sequence ID" value="MBB5786789.1"/>
    <property type="molecule type" value="Genomic_DNA"/>
</dbReference>
<feature type="transmembrane region" description="Helical" evidence="1">
    <location>
        <begin position="185"/>
        <end position="204"/>
    </location>
</feature>
<sequence length="209" mass="21980">MTNPDDLTPEESLRLIAQERAAVTGRHRSNMALYYVPWGLAWLIGFGLLTLDQGPGSDGPWVDLPDALPLVVLFALMAVATAVTVVTSTREARQVGGESNRRGAMYGLSWALAFGTIFPILGRFADHLPEDQRGLLFGSVSVALSGVFYLAGGAIWLDWGMFVLGGWLLVVNLAGVLAGPGWHSLIIAVAGGGGLVAAGLVALARRSPS</sequence>
<organism evidence="2 3">
    <name type="scientific">Jiangella mangrovi</name>
    <dbReference type="NCBI Taxonomy" id="1524084"/>
    <lineage>
        <taxon>Bacteria</taxon>
        <taxon>Bacillati</taxon>
        <taxon>Actinomycetota</taxon>
        <taxon>Actinomycetes</taxon>
        <taxon>Jiangellales</taxon>
        <taxon>Jiangellaceae</taxon>
        <taxon>Jiangella</taxon>
    </lineage>
</organism>
<keyword evidence="1" id="KW-0472">Membrane</keyword>
<keyword evidence="1" id="KW-1133">Transmembrane helix</keyword>
<name>A0A7W9GN71_9ACTN</name>
<feature type="transmembrane region" description="Helical" evidence="1">
    <location>
        <begin position="159"/>
        <end position="179"/>
    </location>
</feature>
<feature type="transmembrane region" description="Helical" evidence="1">
    <location>
        <begin position="71"/>
        <end position="92"/>
    </location>
</feature>
<protein>
    <submittedName>
        <fullName evidence="2">Uncharacterized protein</fullName>
    </submittedName>
</protein>